<dbReference type="InterPro" id="IPR036259">
    <property type="entry name" value="MFS_trans_sf"/>
</dbReference>
<evidence type="ECO:0000313" key="11">
    <source>
        <dbReference type="EMBL" id="KAJ8044885.1"/>
    </source>
</evidence>
<dbReference type="SUPFAM" id="SSF103473">
    <property type="entry name" value="MFS general substrate transporter"/>
    <property type="match status" value="1"/>
</dbReference>
<keyword evidence="12" id="KW-1185">Reference proteome</keyword>
<organism evidence="11 12">
    <name type="scientific">Holothuria leucospilota</name>
    <name type="common">Black long sea cucumber</name>
    <name type="synonym">Mertensiothuria leucospilota</name>
    <dbReference type="NCBI Taxonomy" id="206669"/>
    <lineage>
        <taxon>Eukaryota</taxon>
        <taxon>Metazoa</taxon>
        <taxon>Echinodermata</taxon>
        <taxon>Eleutherozoa</taxon>
        <taxon>Echinozoa</taxon>
        <taxon>Holothuroidea</taxon>
        <taxon>Aspidochirotacea</taxon>
        <taxon>Aspidochirotida</taxon>
        <taxon>Holothuriidae</taxon>
        <taxon>Holothuria</taxon>
    </lineage>
</organism>
<evidence type="ECO:0000256" key="7">
    <source>
        <dbReference type="ARBA" id="ARBA00023157"/>
    </source>
</evidence>
<feature type="transmembrane region" description="Helical" evidence="8">
    <location>
        <begin position="369"/>
        <end position="392"/>
    </location>
</feature>
<dbReference type="EMBL" id="JAIZAY010000003">
    <property type="protein sequence ID" value="KAJ8044885.1"/>
    <property type="molecule type" value="Genomic_DNA"/>
</dbReference>
<feature type="transmembrane region" description="Helical" evidence="8">
    <location>
        <begin position="25"/>
        <end position="48"/>
    </location>
</feature>
<dbReference type="PROSITE" id="PS51465">
    <property type="entry name" value="KAZAL_2"/>
    <property type="match status" value="1"/>
</dbReference>
<dbReference type="CDD" id="cd17336">
    <property type="entry name" value="MFS_SLCO_OATP"/>
    <property type="match status" value="1"/>
</dbReference>
<comment type="caution">
    <text evidence="11">The sequence shown here is derived from an EMBL/GenBank/DDBJ whole genome shotgun (WGS) entry which is preliminary data.</text>
</comment>
<dbReference type="PANTHER" id="PTHR11388">
    <property type="entry name" value="ORGANIC ANION TRANSPORTER"/>
    <property type="match status" value="1"/>
</dbReference>
<evidence type="ECO:0000259" key="10">
    <source>
        <dbReference type="PROSITE" id="PS51465"/>
    </source>
</evidence>
<feature type="transmembrane region" description="Helical" evidence="8">
    <location>
        <begin position="214"/>
        <end position="235"/>
    </location>
</feature>
<reference evidence="11" key="1">
    <citation type="submission" date="2021-10" db="EMBL/GenBank/DDBJ databases">
        <title>Tropical sea cucumber genome reveals ecological adaptation and Cuvierian tubules defense mechanism.</title>
        <authorList>
            <person name="Chen T."/>
        </authorList>
    </citation>
    <scope>NUCLEOTIDE SEQUENCE</scope>
    <source>
        <strain evidence="11">Nanhai2018</strain>
        <tissue evidence="11">Muscle</tissue>
    </source>
</reference>
<name>A0A9Q1CHN6_HOLLE</name>
<dbReference type="SMART" id="SM00280">
    <property type="entry name" value="KAZAL"/>
    <property type="match status" value="1"/>
</dbReference>
<dbReference type="InterPro" id="IPR036058">
    <property type="entry name" value="Kazal_dom_sf"/>
</dbReference>
<dbReference type="Gene3D" id="3.30.60.30">
    <property type="match status" value="1"/>
</dbReference>
<gene>
    <name evidence="11" type="ORF">HOLleu_07768</name>
</gene>
<evidence type="ECO:0000256" key="2">
    <source>
        <dbReference type="ARBA" id="ARBA00009657"/>
    </source>
</evidence>
<dbReference type="PROSITE" id="PS00282">
    <property type="entry name" value="KAZAL_1"/>
    <property type="match status" value="1"/>
</dbReference>
<keyword evidence="5 8" id="KW-1133">Transmembrane helix</keyword>
<dbReference type="Proteomes" id="UP001152320">
    <property type="component" value="Chromosome 3"/>
</dbReference>
<keyword evidence="7" id="KW-1015">Disulfide bond</keyword>
<feature type="transmembrane region" description="Helical" evidence="8">
    <location>
        <begin position="531"/>
        <end position="555"/>
    </location>
</feature>
<feature type="region of interest" description="Disordered" evidence="9">
    <location>
        <begin position="664"/>
        <end position="689"/>
    </location>
</feature>
<keyword evidence="8" id="KW-0406">Ion transport</keyword>
<feature type="transmembrane region" description="Helical" evidence="8">
    <location>
        <begin position="620"/>
        <end position="647"/>
    </location>
</feature>
<protein>
    <recommendedName>
        <fullName evidence="8">Solute carrier organic anion transporter family member</fullName>
    </recommendedName>
</protein>
<accession>A0A9Q1CHN6</accession>
<dbReference type="GO" id="GO:0043252">
    <property type="term" value="P:sodium-independent organic anion transport"/>
    <property type="evidence" value="ECO:0007669"/>
    <property type="project" value="TreeGrafter"/>
</dbReference>
<keyword evidence="4 8" id="KW-0812">Transmembrane</keyword>
<keyword evidence="3" id="KW-1003">Cell membrane</keyword>
<feature type="transmembrane region" description="Helical" evidence="8">
    <location>
        <begin position="404"/>
        <end position="424"/>
    </location>
</feature>
<dbReference type="InterPro" id="IPR004156">
    <property type="entry name" value="OATP"/>
</dbReference>
<dbReference type="SUPFAM" id="SSF100895">
    <property type="entry name" value="Kazal-type serine protease inhibitors"/>
    <property type="match status" value="1"/>
</dbReference>
<feature type="transmembrane region" description="Helical" evidence="8">
    <location>
        <begin position="567"/>
        <end position="584"/>
    </location>
</feature>
<feature type="transmembrane region" description="Helical" evidence="8">
    <location>
        <begin position="97"/>
        <end position="119"/>
    </location>
</feature>
<dbReference type="GO" id="GO:0006811">
    <property type="term" value="P:monoatomic ion transport"/>
    <property type="evidence" value="ECO:0007669"/>
    <property type="project" value="UniProtKB-KW"/>
</dbReference>
<feature type="domain" description="Kazal-like" evidence="10">
    <location>
        <begin position="451"/>
        <end position="510"/>
    </location>
</feature>
<dbReference type="Pfam" id="PF03137">
    <property type="entry name" value="OATP"/>
    <property type="match status" value="1"/>
</dbReference>
<comment type="subcellular location">
    <subcellularLocation>
        <location evidence="1 8">Cell membrane</location>
        <topology evidence="1 8">Multi-pass membrane protein</topology>
    </subcellularLocation>
</comment>
<comment type="similarity">
    <text evidence="2 8">Belongs to the organo anion transporter (TC 2.A.60) family.</text>
</comment>
<dbReference type="PANTHER" id="PTHR11388:SF142">
    <property type="entry name" value="SOLUTE CARRIER ORGANIC ANION TRANSPORTER FAMILY MEMBER 5A1"/>
    <property type="match status" value="1"/>
</dbReference>
<keyword evidence="8" id="KW-0813">Transport</keyword>
<evidence type="ECO:0000256" key="9">
    <source>
        <dbReference type="SAM" id="MobiDB-lite"/>
    </source>
</evidence>
<proteinExistence type="inferred from homology"/>
<feature type="transmembrane region" description="Helical" evidence="8">
    <location>
        <begin position="263"/>
        <end position="285"/>
    </location>
</feature>
<dbReference type="Pfam" id="PF07648">
    <property type="entry name" value="Kazal_2"/>
    <property type="match status" value="1"/>
</dbReference>
<feature type="transmembrane region" description="Helical" evidence="8">
    <location>
        <begin position="179"/>
        <end position="202"/>
    </location>
</feature>
<sequence length="689" mass="75219">MNTKGDYKRAEEVDGEISGTKKSCFFNHIVFTILCCLGNIAYAGQIAYLGAAISTIEKRFQMRSTQSGLLFTVNDVVGLCTILFITHFGQKGNRPRVICVLYMIFAISALITTVPNFLYDLPLALRVDSDVEVNGVNDTGLRGTRHVESITCDAGTNVKNAVCDEERISQSGTLMNEAWWLFLGQAISGLSSAIAPLTITFIDDNQKKKNTPVYIGLIFSSWTIGIVFGFFLANFCLRQPVTFPNIDPQTTILDPRDPRFLGAWWLGLMICGVFILVVTFPLFFFPKKLPGSPADEEGKSVEGEIQTEEFVLGIGALKDFLQASKRIVTNITIIPLVLSTCLGILSFVGLRAFGTKYIHTQFDIPTSQASFLIGIIIIPCAIFGNVTGGIIVKKFNLQKRGMVTMALLLSFSTVALLPFFFLAGCPQKPRAGLSLPYSVNNATVMATYDLPNLDASCNADCECPSTYRPVCGSDGIIYASPCHAGCAGEAVADSGDFQNVTVFTDCSCIPPSDDFGEPYATPGECSQDCSFVFHLSLGLLLSTFASLSTAPTAVLKMRCVDERDRSLVLGFVNLMTKLLAYIPGPVLWGALIDKACVLFQESCDKTGYCMVYDTDKFRTFYYSTVLVLKFIDVITLAIAFAAIVFGLKKAQNYLAMEPHKVADTNGKMEGDENEETTNGNVKEQTYTTV</sequence>
<feature type="transmembrane region" description="Helical" evidence="8">
    <location>
        <begin position="327"/>
        <end position="349"/>
    </location>
</feature>
<evidence type="ECO:0000256" key="4">
    <source>
        <dbReference type="ARBA" id="ARBA00022692"/>
    </source>
</evidence>
<dbReference type="OrthoDB" id="5062115at2759"/>
<evidence type="ECO:0000256" key="6">
    <source>
        <dbReference type="ARBA" id="ARBA00023136"/>
    </source>
</evidence>
<dbReference type="Gene3D" id="1.20.1250.20">
    <property type="entry name" value="MFS general substrate transporter like domains"/>
    <property type="match status" value="1"/>
</dbReference>
<dbReference type="AlphaFoldDB" id="A0A9Q1CHN6"/>
<dbReference type="GO" id="GO:0015347">
    <property type="term" value="F:sodium-independent organic anion transmembrane transporter activity"/>
    <property type="evidence" value="ECO:0007669"/>
    <property type="project" value="TreeGrafter"/>
</dbReference>
<dbReference type="NCBIfam" id="TIGR00805">
    <property type="entry name" value="oat"/>
    <property type="match status" value="1"/>
</dbReference>
<dbReference type="GO" id="GO:0016323">
    <property type="term" value="C:basolateral plasma membrane"/>
    <property type="evidence" value="ECO:0007669"/>
    <property type="project" value="TreeGrafter"/>
</dbReference>
<evidence type="ECO:0000256" key="3">
    <source>
        <dbReference type="ARBA" id="ARBA00022475"/>
    </source>
</evidence>
<evidence type="ECO:0000313" key="12">
    <source>
        <dbReference type="Proteomes" id="UP001152320"/>
    </source>
</evidence>
<dbReference type="InterPro" id="IPR002350">
    <property type="entry name" value="Kazal_dom"/>
</dbReference>
<evidence type="ECO:0000256" key="5">
    <source>
        <dbReference type="ARBA" id="ARBA00022989"/>
    </source>
</evidence>
<evidence type="ECO:0000256" key="8">
    <source>
        <dbReference type="RuleBase" id="RU362056"/>
    </source>
</evidence>
<evidence type="ECO:0000256" key="1">
    <source>
        <dbReference type="ARBA" id="ARBA00004651"/>
    </source>
</evidence>
<feature type="transmembrane region" description="Helical" evidence="8">
    <location>
        <begin position="68"/>
        <end position="85"/>
    </location>
</feature>
<keyword evidence="6 8" id="KW-0472">Membrane</keyword>